<feature type="transmembrane region" description="Helical" evidence="11">
    <location>
        <begin position="93"/>
        <end position="112"/>
    </location>
</feature>
<keyword evidence="4" id="KW-0479">Metal-binding</keyword>
<feature type="transmembrane region" description="Helical" evidence="11">
    <location>
        <begin position="118"/>
        <end position="141"/>
    </location>
</feature>
<feature type="domain" description="RING-type" evidence="12">
    <location>
        <begin position="18"/>
        <end position="65"/>
    </location>
</feature>
<keyword evidence="6" id="KW-0833">Ubl conjugation pathway</keyword>
<evidence type="ECO:0000256" key="7">
    <source>
        <dbReference type="ARBA" id="ARBA00022833"/>
    </source>
</evidence>
<evidence type="ECO:0000256" key="2">
    <source>
        <dbReference type="ARBA" id="ARBA00022679"/>
    </source>
</evidence>
<evidence type="ECO:0000256" key="10">
    <source>
        <dbReference type="PROSITE-ProRule" id="PRU00175"/>
    </source>
</evidence>
<keyword evidence="9 11" id="KW-0472">Membrane</keyword>
<evidence type="ECO:0000256" key="4">
    <source>
        <dbReference type="ARBA" id="ARBA00022723"/>
    </source>
</evidence>
<evidence type="ECO:0000256" key="3">
    <source>
        <dbReference type="ARBA" id="ARBA00022692"/>
    </source>
</evidence>
<evidence type="ECO:0000256" key="1">
    <source>
        <dbReference type="ARBA" id="ARBA00004141"/>
    </source>
</evidence>
<dbReference type="PROSITE" id="PS51292">
    <property type="entry name" value="ZF_RING_CH"/>
    <property type="match status" value="1"/>
</dbReference>
<evidence type="ECO:0000259" key="12">
    <source>
        <dbReference type="PROSITE" id="PS50089"/>
    </source>
</evidence>
<evidence type="ECO:0000256" key="9">
    <source>
        <dbReference type="ARBA" id="ARBA00023136"/>
    </source>
</evidence>
<evidence type="ECO:0000256" key="8">
    <source>
        <dbReference type="ARBA" id="ARBA00022989"/>
    </source>
</evidence>
<keyword evidence="7" id="KW-0862">Zinc</keyword>
<dbReference type="GO" id="GO:0016567">
    <property type="term" value="P:protein ubiquitination"/>
    <property type="evidence" value="ECO:0007669"/>
    <property type="project" value="TreeGrafter"/>
</dbReference>
<dbReference type="PANTHER" id="PTHR46065">
    <property type="entry name" value="E3 UBIQUITIN-PROTEIN LIGASE MARCH 2/3 FAMILY MEMBER"/>
    <property type="match status" value="1"/>
</dbReference>
<evidence type="ECO:0000256" key="5">
    <source>
        <dbReference type="ARBA" id="ARBA00022771"/>
    </source>
</evidence>
<evidence type="ECO:0000256" key="6">
    <source>
        <dbReference type="ARBA" id="ARBA00022786"/>
    </source>
</evidence>
<keyword evidence="2" id="KW-0808">Transferase</keyword>
<dbReference type="Pfam" id="PF12906">
    <property type="entry name" value="RINGv"/>
    <property type="match status" value="1"/>
</dbReference>
<evidence type="ECO:0000259" key="13">
    <source>
        <dbReference type="PROSITE" id="PS51292"/>
    </source>
</evidence>
<dbReference type="GO" id="GO:0008270">
    <property type="term" value="F:zinc ion binding"/>
    <property type="evidence" value="ECO:0007669"/>
    <property type="project" value="UniProtKB-KW"/>
</dbReference>
<feature type="domain" description="RING-CH-type" evidence="13">
    <location>
        <begin position="10"/>
        <end position="71"/>
    </location>
</feature>
<proteinExistence type="predicted"/>
<gene>
    <name evidence="14" type="ORF">g.4028</name>
</gene>
<dbReference type="GO" id="GO:0004842">
    <property type="term" value="F:ubiquitin-protein transferase activity"/>
    <property type="evidence" value="ECO:0007669"/>
    <property type="project" value="TreeGrafter"/>
</dbReference>
<dbReference type="EMBL" id="GEBQ01001558">
    <property type="protein sequence ID" value="JAT38419.1"/>
    <property type="molecule type" value="Transcribed_RNA"/>
</dbReference>
<dbReference type="SUPFAM" id="SSF57850">
    <property type="entry name" value="RING/U-box"/>
    <property type="match status" value="1"/>
</dbReference>
<reference evidence="14" key="1">
    <citation type="submission" date="2015-11" db="EMBL/GenBank/DDBJ databases">
        <title>De novo transcriptome assembly of four potential Pierce s Disease insect vectors from Arizona vineyards.</title>
        <authorList>
            <person name="Tassone E.E."/>
        </authorList>
    </citation>
    <scope>NUCLEOTIDE SEQUENCE</scope>
</reference>
<sequence length="153" mass="17348">MESITDDKSLAWDDEKLCRICLNYDDAKELVAAPCNCRGSMSHLHVECLEQWLNTSLSTSCDICNKDFRTVWVRKPFLSVLCNVWGKKPSIKLILAVVVLLVAYLVRAFGFWGLWSTFIALASLLAVHHFSEVLFTSLAYWKSNSKIVLDLTS</sequence>
<dbReference type="AlphaFoldDB" id="A0A1B6MR89"/>
<keyword evidence="5 10" id="KW-0863">Zinc-finger</keyword>
<protein>
    <submittedName>
        <fullName evidence="14">Uncharacterized protein</fullName>
    </submittedName>
</protein>
<keyword evidence="3 11" id="KW-0812">Transmembrane</keyword>
<dbReference type="PROSITE" id="PS50089">
    <property type="entry name" value="ZF_RING_2"/>
    <property type="match status" value="1"/>
</dbReference>
<dbReference type="Gene3D" id="3.30.40.10">
    <property type="entry name" value="Zinc/RING finger domain, C3HC4 (zinc finger)"/>
    <property type="match status" value="1"/>
</dbReference>
<evidence type="ECO:0000256" key="11">
    <source>
        <dbReference type="SAM" id="Phobius"/>
    </source>
</evidence>
<accession>A0A1B6MR89</accession>
<keyword evidence="8 11" id="KW-1133">Transmembrane helix</keyword>
<dbReference type="InterPro" id="IPR011016">
    <property type="entry name" value="Znf_RING-CH"/>
</dbReference>
<comment type="subcellular location">
    <subcellularLocation>
        <location evidence="1">Membrane</location>
        <topology evidence="1">Multi-pass membrane protein</topology>
    </subcellularLocation>
</comment>
<dbReference type="InterPro" id="IPR013083">
    <property type="entry name" value="Znf_RING/FYVE/PHD"/>
</dbReference>
<dbReference type="GO" id="GO:0016020">
    <property type="term" value="C:membrane"/>
    <property type="evidence" value="ECO:0007669"/>
    <property type="project" value="UniProtKB-SubCell"/>
</dbReference>
<organism evidence="14">
    <name type="scientific">Graphocephala atropunctata</name>
    <dbReference type="NCBI Taxonomy" id="36148"/>
    <lineage>
        <taxon>Eukaryota</taxon>
        <taxon>Metazoa</taxon>
        <taxon>Ecdysozoa</taxon>
        <taxon>Arthropoda</taxon>
        <taxon>Hexapoda</taxon>
        <taxon>Insecta</taxon>
        <taxon>Pterygota</taxon>
        <taxon>Neoptera</taxon>
        <taxon>Paraneoptera</taxon>
        <taxon>Hemiptera</taxon>
        <taxon>Auchenorrhyncha</taxon>
        <taxon>Membracoidea</taxon>
        <taxon>Cicadellidae</taxon>
        <taxon>Cicadellinae</taxon>
        <taxon>Cicadellini</taxon>
        <taxon>Graphocephala</taxon>
    </lineage>
</organism>
<name>A0A1B6MR89_9HEMI</name>
<dbReference type="SMART" id="SM00744">
    <property type="entry name" value="RINGv"/>
    <property type="match status" value="1"/>
</dbReference>
<dbReference type="PANTHER" id="PTHR46065:SF3">
    <property type="entry name" value="FI20425P1"/>
    <property type="match status" value="1"/>
</dbReference>
<evidence type="ECO:0000313" key="14">
    <source>
        <dbReference type="EMBL" id="JAT38419.1"/>
    </source>
</evidence>
<dbReference type="InterPro" id="IPR001841">
    <property type="entry name" value="Znf_RING"/>
</dbReference>